<proteinExistence type="predicted"/>
<dbReference type="InterPro" id="IPR004333">
    <property type="entry name" value="SBP_dom"/>
</dbReference>
<dbReference type="PANTHER" id="PTHR31251">
    <property type="entry name" value="SQUAMOSA PROMOTER-BINDING-LIKE PROTEIN 4"/>
    <property type="match status" value="1"/>
</dbReference>
<dbReference type="GO" id="GO:0008270">
    <property type="term" value="F:zinc ion binding"/>
    <property type="evidence" value="ECO:0007669"/>
    <property type="project" value="UniProtKB-KW"/>
</dbReference>
<dbReference type="EMBL" id="CAXHTB010000023">
    <property type="protein sequence ID" value="CAL0331958.1"/>
    <property type="molecule type" value="Genomic_DNA"/>
</dbReference>
<protein>
    <recommendedName>
        <fullName evidence="5">SBP-type domain-containing protein</fullName>
    </recommendedName>
</protein>
<evidence type="ECO:0000313" key="7">
    <source>
        <dbReference type="Proteomes" id="UP001497480"/>
    </source>
</evidence>
<evidence type="ECO:0000256" key="1">
    <source>
        <dbReference type="ARBA" id="ARBA00022723"/>
    </source>
</evidence>
<organism evidence="6 7">
    <name type="scientific">Lupinus luteus</name>
    <name type="common">European yellow lupine</name>
    <dbReference type="NCBI Taxonomy" id="3873"/>
    <lineage>
        <taxon>Eukaryota</taxon>
        <taxon>Viridiplantae</taxon>
        <taxon>Streptophyta</taxon>
        <taxon>Embryophyta</taxon>
        <taxon>Tracheophyta</taxon>
        <taxon>Spermatophyta</taxon>
        <taxon>Magnoliopsida</taxon>
        <taxon>eudicotyledons</taxon>
        <taxon>Gunneridae</taxon>
        <taxon>Pentapetalae</taxon>
        <taxon>rosids</taxon>
        <taxon>fabids</taxon>
        <taxon>Fabales</taxon>
        <taxon>Fabaceae</taxon>
        <taxon>Papilionoideae</taxon>
        <taxon>50 kb inversion clade</taxon>
        <taxon>genistoids sensu lato</taxon>
        <taxon>core genistoids</taxon>
        <taxon>Genisteae</taxon>
        <taxon>Lupinus</taxon>
    </lineage>
</organism>
<dbReference type="GO" id="GO:0003677">
    <property type="term" value="F:DNA binding"/>
    <property type="evidence" value="ECO:0007669"/>
    <property type="project" value="InterPro"/>
</dbReference>
<keyword evidence="1" id="KW-0479">Metal-binding</keyword>
<keyword evidence="2 4" id="KW-0863">Zinc-finger</keyword>
<dbReference type="PANTHER" id="PTHR31251:SF226">
    <property type="entry name" value="SQUAMOSA PROMOTER-BINDING-LIKE PROTEIN 6"/>
    <property type="match status" value="1"/>
</dbReference>
<accession>A0AAV1YDF3</accession>
<reference evidence="6 7" key="1">
    <citation type="submission" date="2024-03" db="EMBL/GenBank/DDBJ databases">
        <authorList>
            <person name="Martinez-Hernandez J."/>
        </authorList>
    </citation>
    <scope>NUCLEOTIDE SEQUENCE [LARGE SCALE GENOMIC DNA]</scope>
</reference>
<comment type="caution">
    <text evidence="6">The sequence shown here is derived from an EMBL/GenBank/DDBJ whole genome shotgun (WGS) entry which is preliminary data.</text>
</comment>
<dbReference type="Gene3D" id="4.10.1100.10">
    <property type="entry name" value="Transcription factor, SBP-box domain"/>
    <property type="match status" value="1"/>
</dbReference>
<sequence length="126" mass="14982">MIFPMEKGALNNEERKRVEKIMIRLVYEESRKGCCSSSTLERCCCQADECRVNLRMEKKYNQRHKVCERHSKAPVVLVSSIRQRFCQQCSKFHELAQFDDTKRSCRERLAGHNKRRRKTNVGRSEQ</sequence>
<evidence type="ECO:0000259" key="5">
    <source>
        <dbReference type="PROSITE" id="PS51141"/>
    </source>
</evidence>
<dbReference type="Proteomes" id="UP001497480">
    <property type="component" value="Unassembled WGS sequence"/>
</dbReference>
<keyword evidence="7" id="KW-1185">Reference proteome</keyword>
<keyword evidence="3" id="KW-0862">Zinc</keyword>
<dbReference type="SUPFAM" id="SSF103612">
    <property type="entry name" value="SBT domain"/>
    <property type="match status" value="1"/>
</dbReference>
<evidence type="ECO:0000256" key="4">
    <source>
        <dbReference type="PROSITE-ProRule" id="PRU00470"/>
    </source>
</evidence>
<evidence type="ECO:0000313" key="6">
    <source>
        <dbReference type="EMBL" id="CAL0331958.1"/>
    </source>
</evidence>
<evidence type="ECO:0000256" key="2">
    <source>
        <dbReference type="ARBA" id="ARBA00022771"/>
    </source>
</evidence>
<evidence type="ECO:0000256" key="3">
    <source>
        <dbReference type="ARBA" id="ARBA00022833"/>
    </source>
</evidence>
<dbReference type="InterPro" id="IPR036893">
    <property type="entry name" value="SBP_sf"/>
</dbReference>
<dbReference type="PROSITE" id="PS51141">
    <property type="entry name" value="ZF_SBP"/>
    <property type="match status" value="1"/>
</dbReference>
<gene>
    <name evidence="6" type="ORF">LLUT_LOCUS33018</name>
</gene>
<dbReference type="AlphaFoldDB" id="A0AAV1YDF3"/>
<feature type="domain" description="SBP-type" evidence="5">
    <location>
        <begin position="42"/>
        <end position="119"/>
    </location>
</feature>
<dbReference type="Pfam" id="PF03110">
    <property type="entry name" value="SBP"/>
    <property type="match status" value="1"/>
</dbReference>
<dbReference type="InterPro" id="IPR044817">
    <property type="entry name" value="SBP-like"/>
</dbReference>
<name>A0AAV1YDF3_LUPLU</name>
<dbReference type="GO" id="GO:0005634">
    <property type="term" value="C:nucleus"/>
    <property type="evidence" value="ECO:0007669"/>
    <property type="project" value="InterPro"/>
</dbReference>